<name>A0A919IM28_9ACTN</name>
<comment type="caution">
    <text evidence="1">The sequence shown here is derived from an EMBL/GenBank/DDBJ whole genome shotgun (WGS) entry which is preliminary data.</text>
</comment>
<dbReference type="Proteomes" id="UP000619479">
    <property type="component" value="Unassembled WGS sequence"/>
</dbReference>
<evidence type="ECO:0000313" key="2">
    <source>
        <dbReference type="Proteomes" id="UP000619479"/>
    </source>
</evidence>
<gene>
    <name evidence="1" type="ORF">Acy02nite_46930</name>
</gene>
<dbReference type="EMBL" id="BOMH01000036">
    <property type="protein sequence ID" value="GID66812.1"/>
    <property type="molecule type" value="Genomic_DNA"/>
</dbReference>
<reference evidence="1" key="1">
    <citation type="submission" date="2021-01" db="EMBL/GenBank/DDBJ databases">
        <title>Whole genome shotgun sequence of Actinoplanes cyaneus NBRC 14990.</title>
        <authorList>
            <person name="Komaki H."/>
            <person name="Tamura T."/>
        </authorList>
    </citation>
    <scope>NUCLEOTIDE SEQUENCE</scope>
    <source>
        <strain evidence="1">NBRC 14990</strain>
    </source>
</reference>
<organism evidence="1 2">
    <name type="scientific">Actinoplanes cyaneus</name>
    <dbReference type="NCBI Taxonomy" id="52696"/>
    <lineage>
        <taxon>Bacteria</taxon>
        <taxon>Bacillati</taxon>
        <taxon>Actinomycetota</taxon>
        <taxon>Actinomycetes</taxon>
        <taxon>Micromonosporales</taxon>
        <taxon>Micromonosporaceae</taxon>
        <taxon>Actinoplanes</taxon>
    </lineage>
</organism>
<evidence type="ECO:0000313" key="1">
    <source>
        <dbReference type="EMBL" id="GID66812.1"/>
    </source>
</evidence>
<dbReference type="RefSeq" id="WP_203743858.1">
    <property type="nucleotide sequence ID" value="NZ_BAAAUC010000001.1"/>
</dbReference>
<dbReference type="AlphaFoldDB" id="A0A919IM28"/>
<sequence length="211" mass="23467">MEIWSHGGNRYEVISMYSVPADAWYYELRGLDEPPGAGPNLTISIPDATPDGPFTPTPPEHVVVYADGGVLPWRILGKLIHLLESSGDLVEEGRDLSSEAVALPLTLNTWSHDGRRFEVNQFHHGDADSWCYELYEVDPDNPENNYIEVRIPDASPESGPFVPMPTDHVTLTMHGHWALPWSVFRRFLDAIQAAGDIVEPSGNESPLAERP</sequence>
<protein>
    <submittedName>
        <fullName evidence="1">Uncharacterized protein</fullName>
    </submittedName>
</protein>
<proteinExistence type="predicted"/>
<accession>A0A919IM28</accession>
<keyword evidence="2" id="KW-1185">Reference proteome</keyword>